<feature type="transmembrane region" description="Helical" evidence="1">
    <location>
        <begin position="12"/>
        <end position="35"/>
    </location>
</feature>
<evidence type="ECO:0000313" key="3">
    <source>
        <dbReference type="Proteomes" id="UP000007463"/>
    </source>
</evidence>
<dbReference type="Proteomes" id="UP000007463">
    <property type="component" value="Chromosome"/>
</dbReference>
<dbReference type="EMBL" id="CP002542">
    <property type="protein sequence ID" value="AEA43200.1"/>
    <property type="molecule type" value="Genomic_DNA"/>
</dbReference>
<feature type="transmembrane region" description="Helical" evidence="1">
    <location>
        <begin position="55"/>
        <end position="74"/>
    </location>
</feature>
<sequence precursor="true">MKRKFTWNSRVTVGMIIGIISPFLFVPLIVGLIAWSQNYPYSVLWNNFTGSIVAQSKFISLSIIPNLIWFYLFLNKERYDLARGVIVGSALFLPFILYVNLIR</sequence>
<keyword evidence="3" id="KW-1185">Reference proteome</keyword>
<reference evidence="3" key="2">
    <citation type="submission" date="2011-02" db="EMBL/GenBank/DDBJ databases">
        <title>The complete genome of Fluviicola taffensis DSM 16823.</title>
        <authorList>
            <consortium name="US DOE Joint Genome Institute (JGI-PGF)"/>
            <person name="Lucas S."/>
            <person name="Copeland A."/>
            <person name="Lapidus A."/>
            <person name="Bruce D."/>
            <person name="Goodwin L."/>
            <person name="Pitluck S."/>
            <person name="Kyrpides N."/>
            <person name="Mavromatis K."/>
            <person name="Ivanova N."/>
            <person name="Mikhailova N."/>
            <person name="Pagani I."/>
            <person name="Chertkov O."/>
            <person name="Detter J.C."/>
            <person name="Han C."/>
            <person name="Tapia R."/>
            <person name="Land M."/>
            <person name="Hauser L."/>
            <person name="Markowitz V."/>
            <person name="Cheng J.-F."/>
            <person name="Hugenholtz P."/>
            <person name="Woyke T."/>
            <person name="Wu D."/>
            <person name="Tindall B."/>
            <person name="Pomrenke H.G."/>
            <person name="Brambilla E."/>
            <person name="Klenk H.-P."/>
            <person name="Eisen J.A."/>
        </authorList>
    </citation>
    <scope>NUCLEOTIDE SEQUENCE [LARGE SCALE GENOMIC DNA]</scope>
    <source>
        <strain evidence="3">DSM 16823 / RW262 / RW262</strain>
    </source>
</reference>
<feature type="transmembrane region" description="Helical" evidence="1">
    <location>
        <begin position="81"/>
        <end position="101"/>
    </location>
</feature>
<accession>F2IBB4</accession>
<keyword evidence="1" id="KW-0812">Transmembrane</keyword>
<dbReference type="HOGENOM" id="CLU_2259642_0_0_10"/>
<keyword evidence="1" id="KW-0472">Membrane</keyword>
<gene>
    <name evidence="2" type="ordered locus">Fluta_1205</name>
</gene>
<dbReference type="KEGG" id="fte:Fluta_1205"/>
<dbReference type="RefSeq" id="WP_013685972.1">
    <property type="nucleotide sequence ID" value="NC_015321.1"/>
</dbReference>
<organism evidence="2 3">
    <name type="scientific">Fluviicola taffensis (strain DSM 16823 / NCIMB 13979 / RW262)</name>
    <dbReference type="NCBI Taxonomy" id="755732"/>
    <lineage>
        <taxon>Bacteria</taxon>
        <taxon>Pseudomonadati</taxon>
        <taxon>Bacteroidota</taxon>
        <taxon>Flavobacteriia</taxon>
        <taxon>Flavobacteriales</taxon>
        <taxon>Crocinitomicaceae</taxon>
        <taxon>Fluviicola</taxon>
    </lineage>
</organism>
<proteinExistence type="predicted"/>
<dbReference type="STRING" id="755732.Fluta_1205"/>
<evidence type="ECO:0000256" key="1">
    <source>
        <dbReference type="SAM" id="Phobius"/>
    </source>
</evidence>
<protein>
    <submittedName>
        <fullName evidence="2">Uncharacterized protein</fullName>
    </submittedName>
</protein>
<reference evidence="2 3" key="1">
    <citation type="journal article" date="2011" name="Stand. Genomic Sci.">
        <title>Complete genome sequence of the gliding freshwater bacterium Fluviicola taffensis type strain (RW262).</title>
        <authorList>
            <person name="Woyke T."/>
            <person name="Chertkov O."/>
            <person name="Lapidus A."/>
            <person name="Nolan M."/>
            <person name="Lucas S."/>
            <person name="Del Rio T.G."/>
            <person name="Tice H."/>
            <person name="Cheng J.F."/>
            <person name="Tapia R."/>
            <person name="Han C."/>
            <person name="Goodwin L."/>
            <person name="Pitluck S."/>
            <person name="Liolios K."/>
            <person name="Pagani I."/>
            <person name="Ivanova N."/>
            <person name="Huntemann M."/>
            <person name="Mavromatis K."/>
            <person name="Mikhailova N."/>
            <person name="Pati A."/>
            <person name="Chen A."/>
            <person name="Palaniappan K."/>
            <person name="Land M."/>
            <person name="Hauser L."/>
            <person name="Brambilla E.M."/>
            <person name="Rohde M."/>
            <person name="Mwirichia R."/>
            <person name="Sikorski J."/>
            <person name="Tindall B.J."/>
            <person name="Goker M."/>
            <person name="Bristow J."/>
            <person name="Eisen J.A."/>
            <person name="Markowitz V."/>
            <person name="Hugenholtz P."/>
            <person name="Klenk H.P."/>
            <person name="Kyrpides N.C."/>
        </authorList>
    </citation>
    <scope>NUCLEOTIDE SEQUENCE [LARGE SCALE GENOMIC DNA]</scope>
    <source>
        <strain evidence="3">DSM 16823 / RW262 / RW262</strain>
    </source>
</reference>
<dbReference type="AlphaFoldDB" id="F2IBB4"/>
<dbReference type="OrthoDB" id="1362378at2"/>
<keyword evidence="1" id="KW-1133">Transmembrane helix</keyword>
<evidence type="ECO:0000313" key="2">
    <source>
        <dbReference type="EMBL" id="AEA43200.1"/>
    </source>
</evidence>
<name>F2IBB4_FLUTR</name>